<comment type="cofactor">
    <cofactor evidence="1">
        <name>heme</name>
        <dbReference type="ChEBI" id="CHEBI:30413"/>
    </cofactor>
</comment>
<evidence type="ECO:0000256" key="5">
    <source>
        <dbReference type="ARBA" id="ARBA00022723"/>
    </source>
</evidence>
<dbReference type="Proteomes" id="UP000265520">
    <property type="component" value="Unassembled WGS sequence"/>
</dbReference>
<keyword evidence="9" id="KW-0472">Membrane</keyword>
<dbReference type="SUPFAM" id="SSF48264">
    <property type="entry name" value="Cytochrome P450"/>
    <property type="match status" value="1"/>
</dbReference>
<name>A0A392PNE3_9FABA</name>
<keyword evidence="11" id="KW-1185">Reference proteome</keyword>
<evidence type="ECO:0000256" key="9">
    <source>
        <dbReference type="ARBA" id="ARBA00023136"/>
    </source>
</evidence>
<evidence type="ECO:0000256" key="3">
    <source>
        <dbReference type="ARBA" id="ARBA00010617"/>
    </source>
</evidence>
<dbReference type="PANTHER" id="PTHR47943">
    <property type="entry name" value="CYTOCHROME P450 93A3-LIKE"/>
    <property type="match status" value="1"/>
</dbReference>
<keyword evidence="6" id="KW-0560">Oxidoreductase</keyword>
<evidence type="ECO:0000256" key="6">
    <source>
        <dbReference type="ARBA" id="ARBA00023002"/>
    </source>
</evidence>
<dbReference type="PANTHER" id="PTHR47943:SF9">
    <property type="entry name" value="CYTOCHROME P450"/>
    <property type="match status" value="1"/>
</dbReference>
<dbReference type="GO" id="GO:0016020">
    <property type="term" value="C:membrane"/>
    <property type="evidence" value="ECO:0007669"/>
    <property type="project" value="UniProtKB-SubCell"/>
</dbReference>
<dbReference type="GO" id="GO:0016705">
    <property type="term" value="F:oxidoreductase activity, acting on paired donors, with incorporation or reduction of molecular oxygen"/>
    <property type="evidence" value="ECO:0007669"/>
    <property type="project" value="InterPro"/>
</dbReference>
<evidence type="ECO:0000256" key="1">
    <source>
        <dbReference type="ARBA" id="ARBA00001971"/>
    </source>
</evidence>
<evidence type="ECO:0000256" key="8">
    <source>
        <dbReference type="ARBA" id="ARBA00023033"/>
    </source>
</evidence>
<keyword evidence="7" id="KW-0408">Iron</keyword>
<dbReference type="EMBL" id="LXQA010086494">
    <property type="protein sequence ID" value="MCI13009.1"/>
    <property type="molecule type" value="Genomic_DNA"/>
</dbReference>
<comment type="similarity">
    <text evidence="3">Belongs to the cytochrome P450 family.</text>
</comment>
<dbReference type="Gene3D" id="1.10.630.10">
    <property type="entry name" value="Cytochrome P450"/>
    <property type="match status" value="1"/>
</dbReference>
<accession>A0A392PNE3</accession>
<proteinExistence type="inferred from homology"/>
<evidence type="ECO:0000313" key="10">
    <source>
        <dbReference type="EMBL" id="MCI13009.1"/>
    </source>
</evidence>
<dbReference type="InterPro" id="IPR001128">
    <property type="entry name" value="Cyt_P450"/>
</dbReference>
<keyword evidence="4" id="KW-0349">Heme</keyword>
<dbReference type="Pfam" id="PF00067">
    <property type="entry name" value="p450"/>
    <property type="match status" value="1"/>
</dbReference>
<keyword evidence="5" id="KW-0479">Metal-binding</keyword>
<dbReference type="GO" id="GO:0004497">
    <property type="term" value="F:monooxygenase activity"/>
    <property type="evidence" value="ECO:0007669"/>
    <property type="project" value="UniProtKB-KW"/>
</dbReference>
<evidence type="ECO:0000256" key="4">
    <source>
        <dbReference type="ARBA" id="ARBA00022617"/>
    </source>
</evidence>
<keyword evidence="8" id="KW-0503">Monooxygenase</keyword>
<dbReference type="GO" id="GO:0020037">
    <property type="term" value="F:heme binding"/>
    <property type="evidence" value="ECO:0007669"/>
    <property type="project" value="InterPro"/>
</dbReference>
<comment type="subcellular location">
    <subcellularLocation>
        <location evidence="2">Membrane</location>
    </subcellularLocation>
</comment>
<reference evidence="10 11" key="1">
    <citation type="journal article" date="2018" name="Front. Plant Sci.">
        <title>Red Clover (Trifolium pratense) and Zigzag Clover (T. medium) - A Picture of Genomic Similarities and Differences.</title>
        <authorList>
            <person name="Dluhosova J."/>
            <person name="Istvanek J."/>
            <person name="Nedelnik J."/>
            <person name="Repkova J."/>
        </authorList>
    </citation>
    <scope>NUCLEOTIDE SEQUENCE [LARGE SCALE GENOMIC DNA]</scope>
    <source>
        <strain evidence="11">cv. 10/8</strain>
        <tissue evidence="10">Leaf</tissue>
    </source>
</reference>
<dbReference type="AlphaFoldDB" id="A0A392PNE3"/>
<evidence type="ECO:0000256" key="7">
    <source>
        <dbReference type="ARBA" id="ARBA00023004"/>
    </source>
</evidence>
<organism evidence="10 11">
    <name type="scientific">Trifolium medium</name>
    <dbReference type="NCBI Taxonomy" id="97028"/>
    <lineage>
        <taxon>Eukaryota</taxon>
        <taxon>Viridiplantae</taxon>
        <taxon>Streptophyta</taxon>
        <taxon>Embryophyta</taxon>
        <taxon>Tracheophyta</taxon>
        <taxon>Spermatophyta</taxon>
        <taxon>Magnoliopsida</taxon>
        <taxon>eudicotyledons</taxon>
        <taxon>Gunneridae</taxon>
        <taxon>Pentapetalae</taxon>
        <taxon>rosids</taxon>
        <taxon>fabids</taxon>
        <taxon>Fabales</taxon>
        <taxon>Fabaceae</taxon>
        <taxon>Papilionoideae</taxon>
        <taxon>50 kb inversion clade</taxon>
        <taxon>NPAAA clade</taxon>
        <taxon>Hologalegina</taxon>
        <taxon>IRL clade</taxon>
        <taxon>Trifolieae</taxon>
        <taxon>Trifolium</taxon>
    </lineage>
</organism>
<evidence type="ECO:0000313" key="11">
    <source>
        <dbReference type="Proteomes" id="UP000265520"/>
    </source>
</evidence>
<protein>
    <submittedName>
        <fullName evidence="10">Cytochrome P450</fullName>
    </submittedName>
</protein>
<evidence type="ECO:0000256" key="2">
    <source>
        <dbReference type="ARBA" id="ARBA00004370"/>
    </source>
</evidence>
<sequence>MFLQLGQIPTIIISSSKAAESFLKTHDIVFASRPKIQASLLISYGSKGFAFSEYGPYWRSMKKLCTLKLLSASKVEMFGPIRREELGVLVKSLEKTAMVGEVVNVSEVVENLIEEIMYKMIFGRSKCEQFDLKKLVQEGMTLLGAFNLADYIPWLGTFDLQ</sequence>
<comment type="caution">
    <text evidence="10">The sequence shown here is derived from an EMBL/GenBank/DDBJ whole genome shotgun (WGS) entry which is preliminary data.</text>
</comment>
<feature type="non-terminal residue" evidence="10">
    <location>
        <position position="161"/>
    </location>
</feature>
<dbReference type="GO" id="GO:0005506">
    <property type="term" value="F:iron ion binding"/>
    <property type="evidence" value="ECO:0007669"/>
    <property type="project" value="InterPro"/>
</dbReference>
<dbReference type="InterPro" id="IPR036396">
    <property type="entry name" value="Cyt_P450_sf"/>
</dbReference>